<dbReference type="EMBL" id="RCBY01000675">
    <property type="protein sequence ID" value="RQH11889.1"/>
    <property type="molecule type" value="Genomic_DNA"/>
</dbReference>
<feature type="compositionally biased region" description="Low complexity" evidence="1">
    <location>
        <begin position="135"/>
        <end position="146"/>
    </location>
</feature>
<evidence type="ECO:0000313" key="3">
    <source>
        <dbReference type="Proteomes" id="UP000269154"/>
    </source>
</evidence>
<evidence type="ECO:0000313" key="2">
    <source>
        <dbReference type="EMBL" id="RQH11889.1"/>
    </source>
</evidence>
<comment type="caution">
    <text evidence="2">The sequence shown here is derived from an EMBL/GenBank/DDBJ whole genome shotgun (WGS) entry which is preliminary data.</text>
</comment>
<accession>A0A3N6N7H1</accession>
<reference evidence="2 3" key="1">
    <citation type="journal article" date="2018" name="ACS Chem. Biol.">
        <title>Ketoreductase domain dysfunction expands chemodiversity: malyngamide biosynthesis in the cyanobacterium Okeania hirsuta.</title>
        <authorList>
            <person name="Moss N.A."/>
            <person name="Leao T."/>
            <person name="Rankin M."/>
            <person name="McCullough T.M."/>
            <person name="Qu P."/>
            <person name="Korobeynikov A."/>
            <person name="Smith J.L."/>
            <person name="Gerwick L."/>
            <person name="Gerwick W.H."/>
        </authorList>
    </citation>
    <scope>NUCLEOTIDE SEQUENCE [LARGE SCALE GENOMIC DNA]</scope>
    <source>
        <strain evidence="2 3">PAB10Feb10-1</strain>
    </source>
</reference>
<dbReference type="Gene3D" id="3.40.710.10">
    <property type="entry name" value="DD-peptidase/beta-lactamase superfamily"/>
    <property type="match status" value="1"/>
</dbReference>
<name>A0A3N6N7H1_9CYAN</name>
<dbReference type="Proteomes" id="UP000269154">
    <property type="component" value="Unassembled WGS sequence"/>
</dbReference>
<feature type="compositionally biased region" description="Low complexity" evidence="1">
    <location>
        <begin position="105"/>
        <end position="116"/>
    </location>
</feature>
<organism evidence="2 3">
    <name type="scientific">Okeania hirsuta</name>
    <dbReference type="NCBI Taxonomy" id="1458930"/>
    <lineage>
        <taxon>Bacteria</taxon>
        <taxon>Bacillati</taxon>
        <taxon>Cyanobacteriota</taxon>
        <taxon>Cyanophyceae</taxon>
        <taxon>Oscillatoriophycideae</taxon>
        <taxon>Oscillatoriales</taxon>
        <taxon>Microcoleaceae</taxon>
        <taxon>Okeania</taxon>
    </lineage>
</organism>
<sequence length="187" mass="20881">MRFYPKDRIVPTEKDTFFRLTQLHGTVHDEGAAMMGGVSANAGLFGSANDLAKLFQMYLKEGSYGESSALRVRRFQEFTKCQYCEEGNRRGLGLDKPLIEYDKSSSSVAEQASPSSFGHSRAIRAPSSGRIRRQTSCTSSSPTASSQPETILKSIDSISGQESIRRFTSHWIERKKMSPWPISSRRS</sequence>
<gene>
    <name evidence="2" type="ORF">D5R40_34920</name>
</gene>
<evidence type="ECO:0000256" key="1">
    <source>
        <dbReference type="SAM" id="MobiDB-lite"/>
    </source>
</evidence>
<dbReference type="SUPFAM" id="SSF56601">
    <property type="entry name" value="beta-lactamase/transpeptidase-like"/>
    <property type="match status" value="1"/>
</dbReference>
<feature type="region of interest" description="Disordered" evidence="1">
    <location>
        <begin position="105"/>
        <end position="155"/>
    </location>
</feature>
<keyword evidence="3" id="KW-1185">Reference proteome</keyword>
<dbReference type="InterPro" id="IPR012338">
    <property type="entry name" value="Beta-lactam/transpept-like"/>
</dbReference>
<dbReference type="AlphaFoldDB" id="A0A3N6N7H1"/>
<protein>
    <submittedName>
        <fullName evidence="2">Uncharacterized protein</fullName>
    </submittedName>
</protein>
<proteinExistence type="predicted"/>